<proteinExistence type="predicted"/>
<dbReference type="Proteomes" id="UP000677228">
    <property type="component" value="Unassembled WGS sequence"/>
</dbReference>
<dbReference type="EMBL" id="CAJNOK010004321">
    <property type="protein sequence ID" value="CAF0933801.1"/>
    <property type="molecule type" value="Genomic_DNA"/>
</dbReference>
<evidence type="ECO:0000313" key="4">
    <source>
        <dbReference type="Proteomes" id="UP000682733"/>
    </source>
</evidence>
<dbReference type="InterPro" id="IPR035979">
    <property type="entry name" value="RBD_domain_sf"/>
</dbReference>
<reference evidence="3" key="1">
    <citation type="submission" date="2021-02" db="EMBL/GenBank/DDBJ databases">
        <authorList>
            <person name="Nowell W R."/>
        </authorList>
    </citation>
    <scope>NUCLEOTIDE SEQUENCE</scope>
</reference>
<comment type="caution">
    <text evidence="3">The sequence shown here is derived from an EMBL/GenBank/DDBJ whole genome shotgun (WGS) entry which is preliminary data.</text>
</comment>
<name>A0A8S2I3Q0_9BILA</name>
<dbReference type="Proteomes" id="UP000682733">
    <property type="component" value="Unassembled WGS sequence"/>
</dbReference>
<dbReference type="GO" id="GO:0005689">
    <property type="term" value="C:U12-type spliceosomal complex"/>
    <property type="evidence" value="ECO:0007669"/>
    <property type="project" value="TreeGrafter"/>
</dbReference>
<evidence type="ECO:0000313" key="2">
    <source>
        <dbReference type="EMBL" id="CAF0933801.1"/>
    </source>
</evidence>
<dbReference type="AlphaFoldDB" id="A0A8S2I3Q0"/>
<evidence type="ECO:0000256" key="1">
    <source>
        <dbReference type="ARBA" id="ARBA00022884"/>
    </source>
</evidence>
<dbReference type="PANTHER" id="PTHR16105:SF0">
    <property type="entry name" value="RNA-BINDING REGION-CONTAINING PROTEIN 3"/>
    <property type="match status" value="1"/>
</dbReference>
<dbReference type="GO" id="GO:0000398">
    <property type="term" value="P:mRNA splicing, via spliceosome"/>
    <property type="evidence" value="ECO:0007669"/>
    <property type="project" value="TreeGrafter"/>
</dbReference>
<dbReference type="EMBL" id="CAJOBA010004323">
    <property type="protein sequence ID" value="CAF3709835.1"/>
    <property type="molecule type" value="Genomic_DNA"/>
</dbReference>
<organism evidence="3 4">
    <name type="scientific">Didymodactylos carnosus</name>
    <dbReference type="NCBI Taxonomy" id="1234261"/>
    <lineage>
        <taxon>Eukaryota</taxon>
        <taxon>Metazoa</taxon>
        <taxon>Spiralia</taxon>
        <taxon>Gnathifera</taxon>
        <taxon>Rotifera</taxon>
        <taxon>Eurotatoria</taxon>
        <taxon>Bdelloidea</taxon>
        <taxon>Philodinida</taxon>
        <taxon>Philodinidae</taxon>
        <taxon>Didymodactylos</taxon>
    </lineage>
</organism>
<gene>
    <name evidence="2" type="ORF">OVA965_LOCUS11276</name>
    <name evidence="3" type="ORF">TMI583_LOCUS11272</name>
</gene>
<keyword evidence="1" id="KW-0694">RNA-binding</keyword>
<sequence>MSRIDLQPPPYADTILLIKHFPSIFNDSDRCEFVQHFGAKRIRSFHDNTTSILNERLKNLIIADFGTSVQARQALYRLHQLEILNKRLVVEYARLDLVQEAFAQQDQEKLKKLLAKLSGRKDDENELFEQQLHGLSAPNDVMYPIRSNLKYRYPQINDQILQNISNALLAVPPFYTQVIHLMNKMSLPCPFGGKVFIEQNRCPTPRRPGETVSQACQADYTELQKEFLTNSENQTNVDMETDTDESELGDDQDLETNLKHNRLQRKANLNIQKQRLKSYRQSNIINKEKSNQIHLENVFDDLSNIKQQTTPIDIKLPTNVELTTITKYVIVRSGIRCCV</sequence>
<dbReference type="InterPro" id="IPR045164">
    <property type="entry name" value="RBM41/RNPC3"/>
</dbReference>
<dbReference type="GO" id="GO:0030626">
    <property type="term" value="F:U12 snRNA binding"/>
    <property type="evidence" value="ECO:0007669"/>
    <property type="project" value="TreeGrafter"/>
</dbReference>
<dbReference type="GO" id="GO:0097157">
    <property type="term" value="F:pre-mRNA intronic binding"/>
    <property type="evidence" value="ECO:0007669"/>
    <property type="project" value="TreeGrafter"/>
</dbReference>
<accession>A0A8S2I3Q0</accession>
<dbReference type="SUPFAM" id="SSF54928">
    <property type="entry name" value="RNA-binding domain, RBD"/>
    <property type="match status" value="1"/>
</dbReference>
<dbReference type="PANTHER" id="PTHR16105">
    <property type="entry name" value="RNA-BINDING REGION-CONTAINING PROTEIN 3"/>
    <property type="match status" value="1"/>
</dbReference>
<evidence type="ECO:0000313" key="3">
    <source>
        <dbReference type="EMBL" id="CAF3709835.1"/>
    </source>
</evidence>
<protein>
    <submittedName>
        <fullName evidence="3">Uncharacterized protein</fullName>
    </submittedName>
</protein>